<evidence type="ECO:0000313" key="2">
    <source>
        <dbReference type="EMBL" id="GAA3165120.1"/>
    </source>
</evidence>
<gene>
    <name evidence="2" type="ORF">GCM10010531_16960</name>
</gene>
<protein>
    <submittedName>
        <fullName evidence="2">SDR family oxidoreductase</fullName>
    </submittedName>
</protein>
<dbReference type="PROSITE" id="PS00061">
    <property type="entry name" value="ADH_SHORT"/>
    <property type="match status" value="1"/>
</dbReference>
<dbReference type="EMBL" id="BAAAVV010000003">
    <property type="protein sequence ID" value="GAA3165120.1"/>
    <property type="molecule type" value="Genomic_DNA"/>
</dbReference>
<sequence length="261" mass="27389">MGLLEGKVAVVTGASTGIGRAIMSTFCREGARVVAASRTASRLEEAAEKVRADGGTVHTVAADLSEDDEVGRVIDAAVAEFGALDVLVNNAGVGYAYRAVRPGSMLPLDESSLDDWNHVMGINLGSVVYACRRAIPIMKEQGGGSIVNVASVLGLRGHPDAHAYTTAKGAIVNLTRSLATTYARFGIRTNTICPGYIDTPMVAEYVPFLNSEEQRFVWNPMGRTGEPREIADGALYLGSSMGSYCNGAELVIDGGMIAKSG</sequence>
<dbReference type="NCBIfam" id="NF005559">
    <property type="entry name" value="PRK07231.1"/>
    <property type="match status" value="1"/>
</dbReference>
<accession>A0ABP6P3A9</accession>
<dbReference type="SUPFAM" id="SSF51735">
    <property type="entry name" value="NAD(P)-binding Rossmann-fold domains"/>
    <property type="match status" value="1"/>
</dbReference>
<name>A0ABP6P3A9_9ACTN</name>
<keyword evidence="3" id="KW-1185">Reference proteome</keyword>
<comment type="caution">
    <text evidence="2">The sequence shown here is derived from an EMBL/GenBank/DDBJ whole genome shotgun (WGS) entry which is preliminary data.</text>
</comment>
<dbReference type="PANTHER" id="PTHR42760">
    <property type="entry name" value="SHORT-CHAIN DEHYDROGENASES/REDUCTASES FAMILY MEMBER"/>
    <property type="match status" value="1"/>
</dbReference>
<dbReference type="PRINTS" id="PR00081">
    <property type="entry name" value="GDHRDH"/>
</dbReference>
<dbReference type="PRINTS" id="PR00080">
    <property type="entry name" value="SDRFAMILY"/>
</dbReference>
<reference evidence="3" key="1">
    <citation type="journal article" date="2019" name="Int. J. Syst. Evol. Microbiol.">
        <title>The Global Catalogue of Microorganisms (GCM) 10K type strain sequencing project: providing services to taxonomists for standard genome sequencing and annotation.</title>
        <authorList>
            <consortium name="The Broad Institute Genomics Platform"/>
            <consortium name="The Broad Institute Genome Sequencing Center for Infectious Disease"/>
            <person name="Wu L."/>
            <person name="Ma J."/>
        </authorList>
    </citation>
    <scope>NUCLEOTIDE SEQUENCE [LARGE SCALE GENOMIC DNA]</scope>
    <source>
        <strain evidence="3">JCM 15614</strain>
    </source>
</reference>
<dbReference type="Proteomes" id="UP001499924">
    <property type="component" value="Unassembled WGS sequence"/>
</dbReference>
<evidence type="ECO:0000256" key="1">
    <source>
        <dbReference type="ARBA" id="ARBA00006484"/>
    </source>
</evidence>
<dbReference type="CDD" id="cd05233">
    <property type="entry name" value="SDR_c"/>
    <property type="match status" value="1"/>
</dbReference>
<evidence type="ECO:0000313" key="3">
    <source>
        <dbReference type="Proteomes" id="UP001499924"/>
    </source>
</evidence>
<dbReference type="InterPro" id="IPR036291">
    <property type="entry name" value="NAD(P)-bd_dom_sf"/>
</dbReference>
<dbReference type="Gene3D" id="3.40.50.720">
    <property type="entry name" value="NAD(P)-binding Rossmann-like Domain"/>
    <property type="match status" value="1"/>
</dbReference>
<dbReference type="InterPro" id="IPR002347">
    <property type="entry name" value="SDR_fam"/>
</dbReference>
<dbReference type="Pfam" id="PF13561">
    <property type="entry name" value="adh_short_C2"/>
    <property type="match status" value="1"/>
</dbReference>
<dbReference type="InterPro" id="IPR020904">
    <property type="entry name" value="Sc_DH/Rdtase_CS"/>
</dbReference>
<comment type="similarity">
    <text evidence="1">Belongs to the short-chain dehydrogenases/reductases (SDR) family.</text>
</comment>
<dbReference type="RefSeq" id="WP_344688334.1">
    <property type="nucleotide sequence ID" value="NZ_BAAAVV010000003.1"/>
</dbReference>
<organism evidence="2 3">
    <name type="scientific">Blastococcus jejuensis</name>
    <dbReference type="NCBI Taxonomy" id="351224"/>
    <lineage>
        <taxon>Bacteria</taxon>
        <taxon>Bacillati</taxon>
        <taxon>Actinomycetota</taxon>
        <taxon>Actinomycetes</taxon>
        <taxon>Geodermatophilales</taxon>
        <taxon>Geodermatophilaceae</taxon>
        <taxon>Blastococcus</taxon>
    </lineage>
</organism>
<proteinExistence type="inferred from homology"/>